<dbReference type="GO" id="GO:0004066">
    <property type="term" value="F:asparagine synthase (glutamine-hydrolyzing) activity"/>
    <property type="evidence" value="ECO:0007669"/>
    <property type="project" value="InterPro"/>
</dbReference>
<dbReference type="InterPro" id="IPR051857">
    <property type="entry name" value="Asn_synthetase_domain"/>
</dbReference>
<feature type="domain" description="Asparagine synthetase" evidence="4">
    <location>
        <begin position="393"/>
        <end position="448"/>
    </location>
</feature>
<dbReference type="Gene3D" id="3.60.20.10">
    <property type="entry name" value="Glutamine Phosphoribosylpyrophosphate, subunit 1, domain 1"/>
    <property type="match status" value="1"/>
</dbReference>
<dbReference type="Pfam" id="PF00733">
    <property type="entry name" value="Asn_synthase"/>
    <property type="match status" value="2"/>
</dbReference>
<sequence>MQGPLLTPQPIENKSGILLYNGDMFDETWITDVSDTQEIINKLSKKCDGYQEDHIIKVLRSLKGPFGLIYFDKSSCHLYFTRDRIGRSTLLFYRDNSNRIILSSVLGRNYEGCLEVPAEYIFSLNVKKKLLQIYSWNGYLGPDIFSVDDWFKTQTLRQSIPDDEFRFDFDKNVNLIDGENIINFIETTAKETTIKLTVMKNLMAHVRIREVVLKVTKLLEESVCIRVKRQPNKCRDCVNNVNKICNHCTLGVLFSGGLDCTILALLIDKFLPKDQKIDLINVAFRKDDKASFEVPDRLTGRQSYEELKKMCPARIWEFKEVNVSKEELEEFQSSTIADLVYPRKTILDESLGSALWFAARGQASNSTTSSCRVRADELFGGYTRHRNAYRRTGWPGLARELTLDWKRISIRNLSRDNRVICDHGRQPRMPYLDENFTEYVLQLKPWLKRGLTPPHRVKSISMATFTPEEIEFIRGRGNDYCRRVWLGLYEGESVNFTDEQSVKDFMSDKYEKKRYFLELEPGNGAVNGGSSLRNKAKTKTGSLTQSASPLISITPHTSKSMTNNNNLVNTAKVLNNLAPGSDVSHRLARPVTTGQPLPLNTLNVAPAPVTQPPVPDFPVDFSTANIYNSSQFNNNMANNNFPTQFPTQPASTAPAFNAFSPPATSTKETTVVHSRNPFQSPATNDPFANKNPFFNGGWSTNTNPVHVNPFQL</sequence>
<dbReference type="CDD" id="cd01991">
    <property type="entry name" value="Asn_synthase_B_C"/>
    <property type="match status" value="1"/>
</dbReference>
<dbReference type="GO" id="GO:0005096">
    <property type="term" value="F:GTPase activator activity"/>
    <property type="evidence" value="ECO:0007669"/>
    <property type="project" value="InterPro"/>
</dbReference>
<dbReference type="AlphaFoldDB" id="A0A0L7LA85"/>
<dbReference type="InterPro" id="IPR037278">
    <property type="entry name" value="ARFGAP/RecO"/>
</dbReference>
<dbReference type="GO" id="GO:0006529">
    <property type="term" value="P:asparagine biosynthetic process"/>
    <property type="evidence" value="ECO:0007669"/>
    <property type="project" value="UniProtKB-KW"/>
</dbReference>
<keyword evidence="2" id="KW-0061">Asparagine biosynthesis</keyword>
<reference evidence="7 8" key="1">
    <citation type="journal article" date="2015" name="Genome Biol. Evol.">
        <title>The genome of winter moth (Operophtera brumata) provides a genomic perspective on sexual dimorphism and phenology.</title>
        <authorList>
            <person name="Derks M.F."/>
            <person name="Smit S."/>
            <person name="Salis L."/>
            <person name="Schijlen E."/>
            <person name="Bossers A."/>
            <person name="Mateman C."/>
            <person name="Pijl A.S."/>
            <person name="de Ridder D."/>
            <person name="Groenen M.A."/>
            <person name="Visser M.E."/>
            <person name="Megens H.J."/>
        </authorList>
    </citation>
    <scope>NUCLEOTIDE SEQUENCE [LARGE SCALE GENOMIC DNA]</scope>
    <source>
        <strain evidence="7">WM2013NL</strain>
        <tissue evidence="7">Head and thorax</tissue>
    </source>
</reference>
<feature type="non-terminal residue" evidence="7">
    <location>
        <position position="1"/>
    </location>
</feature>
<dbReference type="SUPFAM" id="SSF52402">
    <property type="entry name" value="Adenine nucleotide alpha hydrolases-like"/>
    <property type="match status" value="1"/>
</dbReference>
<protein>
    <submittedName>
        <fullName evidence="7">Putative asparagine synthetase domain containing 1</fullName>
    </submittedName>
</protein>
<dbReference type="Pfam" id="PF01412">
    <property type="entry name" value="ArfGap"/>
    <property type="match status" value="1"/>
</dbReference>
<dbReference type="STRING" id="104452.A0A0L7LA85"/>
<comment type="caution">
    <text evidence="7">The sequence shown here is derived from an EMBL/GenBank/DDBJ whole genome shotgun (WGS) entry which is preliminary data.</text>
</comment>
<feature type="domain" description="Asparagine synthetase" evidence="4">
    <location>
        <begin position="250"/>
        <end position="391"/>
    </location>
</feature>
<feature type="domain" description="Glutamine amidotransferase type-2" evidence="6">
    <location>
        <begin position="31"/>
        <end position="105"/>
    </location>
</feature>
<dbReference type="EMBL" id="JTDY01001995">
    <property type="protein sequence ID" value="KOB72377.1"/>
    <property type="molecule type" value="Genomic_DNA"/>
</dbReference>
<keyword evidence="8" id="KW-1185">Reference proteome</keyword>
<accession>A0A0L7LA85</accession>
<evidence type="ECO:0000313" key="7">
    <source>
        <dbReference type="EMBL" id="KOB72377.1"/>
    </source>
</evidence>
<dbReference type="PANTHER" id="PTHR45937">
    <property type="entry name" value="ASPARAGINE SYNTHETASE DOMAIN-CONTAINING PROTEIN 1"/>
    <property type="match status" value="1"/>
</dbReference>
<keyword evidence="1" id="KW-0028">Amino-acid biosynthesis</keyword>
<dbReference type="InterPro" id="IPR014729">
    <property type="entry name" value="Rossmann-like_a/b/a_fold"/>
</dbReference>
<evidence type="ECO:0000259" key="6">
    <source>
        <dbReference type="Pfam" id="PF13537"/>
    </source>
</evidence>
<feature type="non-terminal residue" evidence="7">
    <location>
        <position position="712"/>
    </location>
</feature>
<evidence type="ECO:0000259" key="5">
    <source>
        <dbReference type="Pfam" id="PF01412"/>
    </source>
</evidence>
<dbReference type="InterPro" id="IPR001962">
    <property type="entry name" value="Asn_synthase"/>
</dbReference>
<dbReference type="SUPFAM" id="SSF56235">
    <property type="entry name" value="N-terminal nucleophile aminohydrolases (Ntn hydrolases)"/>
    <property type="match status" value="1"/>
</dbReference>
<evidence type="ECO:0000259" key="4">
    <source>
        <dbReference type="Pfam" id="PF00733"/>
    </source>
</evidence>
<dbReference type="InterPro" id="IPR029055">
    <property type="entry name" value="Ntn_hydrolases_N"/>
</dbReference>
<evidence type="ECO:0000256" key="3">
    <source>
        <dbReference type="ARBA" id="ARBA00022962"/>
    </source>
</evidence>
<organism evidence="7 8">
    <name type="scientific">Operophtera brumata</name>
    <name type="common">Winter moth</name>
    <name type="synonym">Phalaena brumata</name>
    <dbReference type="NCBI Taxonomy" id="104452"/>
    <lineage>
        <taxon>Eukaryota</taxon>
        <taxon>Metazoa</taxon>
        <taxon>Ecdysozoa</taxon>
        <taxon>Arthropoda</taxon>
        <taxon>Hexapoda</taxon>
        <taxon>Insecta</taxon>
        <taxon>Pterygota</taxon>
        <taxon>Neoptera</taxon>
        <taxon>Endopterygota</taxon>
        <taxon>Lepidoptera</taxon>
        <taxon>Glossata</taxon>
        <taxon>Ditrysia</taxon>
        <taxon>Geometroidea</taxon>
        <taxon>Geometridae</taxon>
        <taxon>Larentiinae</taxon>
        <taxon>Operophtera</taxon>
    </lineage>
</organism>
<dbReference type="Proteomes" id="UP000037510">
    <property type="component" value="Unassembled WGS sequence"/>
</dbReference>
<proteinExistence type="predicted"/>
<dbReference type="InterPro" id="IPR017932">
    <property type="entry name" value="GATase_2_dom"/>
</dbReference>
<dbReference type="SUPFAM" id="SSF57863">
    <property type="entry name" value="ArfGap/RecO-like zinc finger"/>
    <property type="match status" value="1"/>
</dbReference>
<gene>
    <name evidence="7" type="ORF">OBRU01_12366</name>
</gene>
<evidence type="ECO:0000256" key="2">
    <source>
        <dbReference type="ARBA" id="ARBA00022888"/>
    </source>
</evidence>
<dbReference type="Gene3D" id="3.40.50.620">
    <property type="entry name" value="HUPs"/>
    <property type="match status" value="1"/>
</dbReference>
<evidence type="ECO:0000313" key="8">
    <source>
        <dbReference type="Proteomes" id="UP000037510"/>
    </source>
</evidence>
<evidence type="ECO:0000256" key="1">
    <source>
        <dbReference type="ARBA" id="ARBA00022605"/>
    </source>
</evidence>
<keyword evidence="3" id="KW-0315">Glutamine amidotransferase</keyword>
<dbReference type="Pfam" id="PF13537">
    <property type="entry name" value="GATase_7"/>
    <property type="match status" value="1"/>
</dbReference>
<dbReference type="InterPro" id="IPR001164">
    <property type="entry name" value="ArfGAP_dom"/>
</dbReference>
<name>A0A0L7LA85_OPEBR</name>
<feature type="domain" description="Arf-GAP" evidence="5">
    <location>
        <begin position="452"/>
        <end position="515"/>
    </location>
</feature>
<dbReference type="PANTHER" id="PTHR45937:SF1">
    <property type="entry name" value="ASPARAGINE SYNTHETASE DOMAIN-CONTAINING PROTEIN 1"/>
    <property type="match status" value="1"/>
</dbReference>